<dbReference type="SUPFAM" id="SSF53335">
    <property type="entry name" value="S-adenosyl-L-methionine-dependent methyltransferases"/>
    <property type="match status" value="1"/>
</dbReference>
<dbReference type="InterPro" id="IPR041698">
    <property type="entry name" value="Methyltransf_25"/>
</dbReference>
<gene>
    <name evidence="2" type="ORF">METZ01_LOCUS272899</name>
</gene>
<sequence length="184" mass="20811">MRITAMAIIRKHTSSYSKPSEWVRKYAKLISQGGAVLDLACGRGRHTRFLLERGIRVTALDYDISQLKNIPETENLKTIEHDLEGSSPWPFAPQAFDGIVVANYLYRPLFSKILESLAPKGVLIYQTFAVGNEEYGRPCNPEYLLSNDELLKVFGKHLHVVQYSHGFIKRPSPAIMQSICCIND</sequence>
<protein>
    <recommendedName>
        <fullName evidence="1">Methyltransferase domain-containing protein</fullName>
    </recommendedName>
</protein>
<dbReference type="AlphaFoldDB" id="A0A382K8R4"/>
<dbReference type="Gene3D" id="3.40.50.150">
    <property type="entry name" value="Vaccinia Virus protein VP39"/>
    <property type="match status" value="1"/>
</dbReference>
<dbReference type="InterPro" id="IPR029063">
    <property type="entry name" value="SAM-dependent_MTases_sf"/>
</dbReference>
<dbReference type="Pfam" id="PF13649">
    <property type="entry name" value="Methyltransf_25"/>
    <property type="match status" value="1"/>
</dbReference>
<reference evidence="2" key="1">
    <citation type="submission" date="2018-05" db="EMBL/GenBank/DDBJ databases">
        <authorList>
            <person name="Lanie J.A."/>
            <person name="Ng W.-L."/>
            <person name="Kazmierczak K.M."/>
            <person name="Andrzejewski T.M."/>
            <person name="Davidsen T.M."/>
            <person name="Wayne K.J."/>
            <person name="Tettelin H."/>
            <person name="Glass J.I."/>
            <person name="Rusch D."/>
            <person name="Podicherti R."/>
            <person name="Tsui H.-C.T."/>
            <person name="Winkler M.E."/>
        </authorList>
    </citation>
    <scope>NUCLEOTIDE SEQUENCE</scope>
</reference>
<feature type="domain" description="Methyltransferase" evidence="1">
    <location>
        <begin position="36"/>
        <end position="121"/>
    </location>
</feature>
<evidence type="ECO:0000259" key="1">
    <source>
        <dbReference type="Pfam" id="PF13649"/>
    </source>
</evidence>
<dbReference type="CDD" id="cd02440">
    <property type="entry name" value="AdoMet_MTases"/>
    <property type="match status" value="1"/>
</dbReference>
<dbReference type="EMBL" id="UINC01078709">
    <property type="protein sequence ID" value="SVC20045.1"/>
    <property type="molecule type" value="Genomic_DNA"/>
</dbReference>
<organism evidence="2">
    <name type="scientific">marine metagenome</name>
    <dbReference type="NCBI Taxonomy" id="408172"/>
    <lineage>
        <taxon>unclassified sequences</taxon>
        <taxon>metagenomes</taxon>
        <taxon>ecological metagenomes</taxon>
    </lineage>
</organism>
<evidence type="ECO:0000313" key="2">
    <source>
        <dbReference type="EMBL" id="SVC20045.1"/>
    </source>
</evidence>
<name>A0A382K8R4_9ZZZZ</name>
<accession>A0A382K8R4</accession>
<proteinExistence type="predicted"/>